<organism evidence="1 2">
    <name type="scientific">Scyliorhinus torazame</name>
    <name type="common">Cloudy catshark</name>
    <name type="synonym">Catulus torazame</name>
    <dbReference type="NCBI Taxonomy" id="75743"/>
    <lineage>
        <taxon>Eukaryota</taxon>
        <taxon>Metazoa</taxon>
        <taxon>Chordata</taxon>
        <taxon>Craniata</taxon>
        <taxon>Vertebrata</taxon>
        <taxon>Chondrichthyes</taxon>
        <taxon>Elasmobranchii</taxon>
        <taxon>Galeomorphii</taxon>
        <taxon>Galeoidea</taxon>
        <taxon>Carcharhiniformes</taxon>
        <taxon>Scyliorhinidae</taxon>
        <taxon>Scyliorhinus</taxon>
    </lineage>
</organism>
<proteinExistence type="predicted"/>
<reference evidence="1 2" key="1">
    <citation type="journal article" date="2018" name="Nat. Ecol. Evol.">
        <title>Shark genomes provide insights into elasmobranch evolution and the origin of vertebrates.</title>
        <authorList>
            <person name="Hara Y"/>
            <person name="Yamaguchi K"/>
            <person name="Onimaru K"/>
            <person name="Kadota M"/>
            <person name="Koyanagi M"/>
            <person name="Keeley SD"/>
            <person name="Tatsumi K"/>
            <person name="Tanaka K"/>
            <person name="Motone F"/>
            <person name="Kageyama Y"/>
            <person name="Nozu R"/>
            <person name="Adachi N"/>
            <person name="Nishimura O"/>
            <person name="Nakagawa R"/>
            <person name="Tanegashima C"/>
            <person name="Kiyatake I"/>
            <person name="Matsumoto R"/>
            <person name="Murakumo K"/>
            <person name="Nishida K"/>
            <person name="Terakita A"/>
            <person name="Kuratani S"/>
            <person name="Sato K"/>
            <person name="Hyodo S Kuraku.S."/>
        </authorList>
    </citation>
    <scope>NUCLEOTIDE SEQUENCE [LARGE SCALE GENOMIC DNA]</scope>
</reference>
<sequence>MPFSVACMDMDPCSFRGANHRHGWKGYGLKDPTHPHKGDSYRVLLWLDVKSRESQRAAERERERAALSAALQVPGR</sequence>
<protein>
    <submittedName>
        <fullName evidence="1">Uncharacterized protein</fullName>
    </submittedName>
</protein>
<keyword evidence="2" id="KW-1185">Reference proteome</keyword>
<name>A0A401NR24_SCYTO</name>
<gene>
    <name evidence="1" type="ORF">scyTo_0011592</name>
</gene>
<evidence type="ECO:0000313" key="2">
    <source>
        <dbReference type="Proteomes" id="UP000288216"/>
    </source>
</evidence>
<accession>A0A401NR24</accession>
<dbReference type="AlphaFoldDB" id="A0A401NR24"/>
<comment type="caution">
    <text evidence="1">The sequence shown here is derived from an EMBL/GenBank/DDBJ whole genome shotgun (WGS) entry which is preliminary data.</text>
</comment>
<dbReference type="Proteomes" id="UP000288216">
    <property type="component" value="Unassembled WGS sequence"/>
</dbReference>
<evidence type="ECO:0000313" key="1">
    <source>
        <dbReference type="EMBL" id="GCB63274.1"/>
    </source>
</evidence>
<dbReference type="EMBL" id="BFAA01005324">
    <property type="protein sequence ID" value="GCB63274.1"/>
    <property type="molecule type" value="Genomic_DNA"/>
</dbReference>